<feature type="transmembrane region" description="Helical" evidence="1">
    <location>
        <begin position="403"/>
        <end position="420"/>
    </location>
</feature>
<reference evidence="2 3" key="1">
    <citation type="submission" date="2019-11" db="EMBL/GenBank/DDBJ databases">
        <title>Pedobacter sp. HMF7647 Genome sequencing and assembly.</title>
        <authorList>
            <person name="Kang H."/>
            <person name="Kim H."/>
            <person name="Joh K."/>
        </authorList>
    </citation>
    <scope>NUCLEOTIDE SEQUENCE [LARGE SCALE GENOMIC DNA]</scope>
    <source>
        <strain evidence="2 3">HMF7647</strain>
    </source>
</reference>
<feature type="transmembrane region" description="Helical" evidence="1">
    <location>
        <begin position="205"/>
        <end position="230"/>
    </location>
</feature>
<gene>
    <name evidence="2" type="ORF">GS399_12155</name>
</gene>
<feature type="transmembrane region" description="Helical" evidence="1">
    <location>
        <begin position="57"/>
        <end position="76"/>
    </location>
</feature>
<keyword evidence="3" id="KW-1185">Reference proteome</keyword>
<feature type="transmembrane region" description="Helical" evidence="1">
    <location>
        <begin position="88"/>
        <end position="107"/>
    </location>
</feature>
<keyword evidence="1" id="KW-1133">Transmembrane helix</keyword>
<name>A0A7K1YCF4_9SPHI</name>
<dbReference type="PANTHER" id="PTHR37422">
    <property type="entry name" value="TEICHURONIC ACID BIOSYNTHESIS PROTEIN TUAE"/>
    <property type="match status" value="1"/>
</dbReference>
<feature type="transmembrane region" description="Helical" evidence="1">
    <location>
        <begin position="28"/>
        <end position="51"/>
    </location>
</feature>
<feature type="transmembrane region" description="Helical" evidence="1">
    <location>
        <begin position="146"/>
        <end position="163"/>
    </location>
</feature>
<evidence type="ECO:0000313" key="2">
    <source>
        <dbReference type="EMBL" id="MXV51728.1"/>
    </source>
</evidence>
<comment type="caution">
    <text evidence="2">The sequence shown here is derived from an EMBL/GenBank/DDBJ whole genome shotgun (WGS) entry which is preliminary data.</text>
</comment>
<dbReference type="RefSeq" id="WP_160844910.1">
    <property type="nucleotide sequence ID" value="NZ_WVHT01000005.1"/>
</dbReference>
<organism evidence="2 3">
    <name type="scientific">Hufsiella arboris</name>
    <dbReference type="NCBI Taxonomy" id="2695275"/>
    <lineage>
        <taxon>Bacteria</taxon>
        <taxon>Pseudomonadati</taxon>
        <taxon>Bacteroidota</taxon>
        <taxon>Sphingobacteriia</taxon>
        <taxon>Sphingobacteriales</taxon>
        <taxon>Sphingobacteriaceae</taxon>
        <taxon>Hufsiella</taxon>
    </lineage>
</organism>
<feature type="transmembrane region" description="Helical" evidence="1">
    <location>
        <begin position="281"/>
        <end position="301"/>
    </location>
</feature>
<feature type="transmembrane region" description="Helical" evidence="1">
    <location>
        <begin position="242"/>
        <end position="275"/>
    </location>
</feature>
<accession>A0A7K1YCF4</accession>
<evidence type="ECO:0000256" key="1">
    <source>
        <dbReference type="SAM" id="Phobius"/>
    </source>
</evidence>
<sequence length="464" mass="52388">MLAIFPVIYISAFLVALKFLIEKKRQGFLIFLIFGLCIYNTVLSITFSLGFTSLIGLFKSLKELIVLLLLGIQIYWNKKTFRFQTVDYVVGFYLIYTVIYALLPIGVQPLSDRIASLKNIAFFPLLYLCGRLFDFRSFQLHKYYNYILYVTIAASVLVLYEFVTYQHFQTMTGYADYQYYFYDAEATGRYGLTFTFETDEGLKRFASFFASPLELAGSTLLSLAIIASISTTDENKIKLTNFGIVTLAATQICIFLAISRSSFISYFLMIYVYALVTKKRVITNLIYSLAVCGVLYFLFLLRNKEIQDFIISTINFSNPSSVGHIIGWIEGINSIISHPFGIGMGTSGILAGNTGENTGGENEFIIIGVQAGIIAGLAYLATYFIIIKTAWQKFPSLKGKERKLCLMVLLIKIGLLIPLFTSELEISSYISYLTWFFSGLFISVIASKSSSEKRVEKIKFTQTV</sequence>
<keyword evidence="1" id="KW-0812">Transmembrane</keyword>
<dbReference type="AlphaFoldDB" id="A0A7K1YCF4"/>
<proteinExistence type="predicted"/>
<feature type="transmembrane region" description="Helical" evidence="1">
    <location>
        <begin position="364"/>
        <end position="391"/>
    </location>
</feature>
<feature type="transmembrane region" description="Helical" evidence="1">
    <location>
        <begin position="426"/>
        <end position="447"/>
    </location>
</feature>
<protein>
    <recommendedName>
        <fullName evidence="4">O-antigen ligase domain-containing protein</fullName>
    </recommendedName>
</protein>
<keyword evidence="1" id="KW-0472">Membrane</keyword>
<evidence type="ECO:0008006" key="4">
    <source>
        <dbReference type="Google" id="ProtNLM"/>
    </source>
</evidence>
<dbReference type="PANTHER" id="PTHR37422:SF13">
    <property type="entry name" value="LIPOPOLYSACCHARIDE BIOSYNTHESIS PROTEIN PA4999-RELATED"/>
    <property type="match status" value="1"/>
</dbReference>
<dbReference type="InterPro" id="IPR051533">
    <property type="entry name" value="WaaL-like"/>
</dbReference>
<dbReference type="EMBL" id="WVHT01000005">
    <property type="protein sequence ID" value="MXV51728.1"/>
    <property type="molecule type" value="Genomic_DNA"/>
</dbReference>
<evidence type="ECO:0000313" key="3">
    <source>
        <dbReference type="Proteomes" id="UP000466586"/>
    </source>
</evidence>
<feature type="transmembrane region" description="Helical" evidence="1">
    <location>
        <begin position="6"/>
        <end position="21"/>
    </location>
</feature>
<dbReference type="Proteomes" id="UP000466586">
    <property type="component" value="Unassembled WGS sequence"/>
</dbReference>